<organism evidence="2 3">
    <name type="scientific">Paenarthrobacter ureafaciens</name>
    <dbReference type="NCBI Taxonomy" id="37931"/>
    <lineage>
        <taxon>Bacteria</taxon>
        <taxon>Bacillati</taxon>
        <taxon>Actinomycetota</taxon>
        <taxon>Actinomycetes</taxon>
        <taxon>Micrococcales</taxon>
        <taxon>Micrococcaceae</taxon>
        <taxon>Paenarthrobacter</taxon>
    </lineage>
</organism>
<dbReference type="PROSITE" id="PS51257">
    <property type="entry name" value="PROKAR_LIPOPROTEIN"/>
    <property type="match status" value="1"/>
</dbReference>
<dbReference type="RefSeq" id="WP_069695466.1">
    <property type="nucleotide sequence ID" value="NZ_CP101182.1"/>
</dbReference>
<dbReference type="EMBL" id="CP101188">
    <property type="protein sequence ID" value="UYW00050.1"/>
    <property type="molecule type" value="Genomic_DNA"/>
</dbReference>
<dbReference type="PANTHER" id="PTHR39335">
    <property type="entry name" value="BLL4220 PROTEIN"/>
    <property type="match status" value="1"/>
</dbReference>
<keyword evidence="2" id="KW-0614">Plasmid</keyword>
<keyword evidence="3" id="KW-1185">Reference proteome</keyword>
<feature type="signal peptide" evidence="1">
    <location>
        <begin position="1"/>
        <end position="20"/>
    </location>
</feature>
<gene>
    <name evidence="2" type="ORF">NL394_23175</name>
</gene>
<proteinExistence type="predicted"/>
<geneLocation type="plasmid" evidence="2 3">
    <name>unnamed3</name>
</geneLocation>
<dbReference type="InterPro" id="IPR005297">
    <property type="entry name" value="Lipoprotein_repeat"/>
</dbReference>
<dbReference type="GO" id="GO:0043448">
    <property type="term" value="P:alkane catabolic process"/>
    <property type="evidence" value="ECO:0007669"/>
    <property type="project" value="TreeGrafter"/>
</dbReference>
<name>A0AAX3EQ86_PAEUR</name>
<evidence type="ECO:0000313" key="2">
    <source>
        <dbReference type="EMBL" id="UYW00050.1"/>
    </source>
</evidence>
<dbReference type="Pfam" id="PF03640">
    <property type="entry name" value="Lipoprotein_15"/>
    <property type="match status" value="2"/>
</dbReference>
<dbReference type="Proteomes" id="UP001163293">
    <property type="component" value="Plasmid unnamed3"/>
</dbReference>
<dbReference type="AlphaFoldDB" id="A0AAX3EQ86"/>
<evidence type="ECO:0000313" key="3">
    <source>
        <dbReference type="Proteomes" id="UP001163293"/>
    </source>
</evidence>
<keyword evidence="1" id="KW-0732">Signal</keyword>
<accession>A0AAX3EQ86</accession>
<feature type="chain" id="PRO_5043892484" description="Lipoprotein with Yx(FWY)xxD motif" evidence="1">
    <location>
        <begin position="21"/>
        <end position="161"/>
    </location>
</feature>
<evidence type="ECO:0000256" key="1">
    <source>
        <dbReference type="SAM" id="SignalP"/>
    </source>
</evidence>
<reference evidence="2" key="1">
    <citation type="submission" date="2022-07" db="EMBL/GenBank/DDBJ databases">
        <authorList>
            <person name="Wu T."/>
        </authorList>
    </citation>
    <scope>NUCLEOTIDE SEQUENCE</scope>
    <source>
        <strain evidence="2">SD-1</strain>
        <plasmid evidence="2">unnamed3</plasmid>
    </source>
</reference>
<protein>
    <recommendedName>
        <fullName evidence="4">Lipoprotein with Yx(FWY)xxD motif</fullName>
    </recommendedName>
</protein>
<sequence length="161" mass="16007">MNTRLSTAMAALSLSALALTGCGASTSTSTGTTSAPATSAAPADLATAKTSLGTTVVNGKGMSVYVFDKDVKDSGKSACTGACLSIWPAVTAGSGTPVVEGVTGKVGVITTDAGTRQVTLNGMPLYLYSKDTAPGDVKGQGFNKIWWVINPAGEKISTPAG</sequence>
<dbReference type="PANTHER" id="PTHR39335:SF1">
    <property type="entry name" value="BLL4220 PROTEIN"/>
    <property type="match status" value="1"/>
</dbReference>
<evidence type="ECO:0008006" key="4">
    <source>
        <dbReference type="Google" id="ProtNLM"/>
    </source>
</evidence>